<dbReference type="GO" id="GO:0016874">
    <property type="term" value="F:ligase activity"/>
    <property type="evidence" value="ECO:0007669"/>
    <property type="project" value="UniProtKB-KW"/>
</dbReference>
<dbReference type="PANTHER" id="PTHR43585:SF2">
    <property type="entry name" value="ATP-GRASP ENZYME FSQD"/>
    <property type="match status" value="1"/>
</dbReference>
<dbReference type="PROSITE" id="PS00867">
    <property type="entry name" value="CPSASE_2"/>
    <property type="match status" value="1"/>
</dbReference>
<proteinExistence type="predicted"/>
<dbReference type="InterPro" id="IPR036291">
    <property type="entry name" value="NAD(P)-bd_dom_sf"/>
</dbReference>
<dbReference type="Proteomes" id="UP000220353">
    <property type="component" value="Unassembled WGS sequence"/>
</dbReference>
<dbReference type="Pfam" id="PF02786">
    <property type="entry name" value="CPSase_L_D2"/>
    <property type="match status" value="1"/>
</dbReference>
<evidence type="ECO:0000256" key="2">
    <source>
        <dbReference type="ARBA" id="ARBA00022741"/>
    </source>
</evidence>
<evidence type="ECO:0000256" key="4">
    <source>
        <dbReference type="PROSITE-ProRule" id="PRU00409"/>
    </source>
</evidence>
<dbReference type="Gene3D" id="3.30.470.20">
    <property type="entry name" value="ATP-grasp fold, B domain"/>
    <property type="match status" value="1"/>
</dbReference>
<keyword evidence="1" id="KW-0436">Ligase</keyword>
<dbReference type="Pfam" id="PF18603">
    <property type="entry name" value="LAL_C2"/>
    <property type="match status" value="1"/>
</dbReference>
<gene>
    <name evidence="6" type="ORF">CO661_33220</name>
</gene>
<keyword evidence="3 4" id="KW-0067">ATP-binding</keyword>
<protein>
    <recommendedName>
        <fullName evidence="5">ATP-grasp domain-containing protein</fullName>
    </recommendedName>
</protein>
<evidence type="ECO:0000259" key="5">
    <source>
        <dbReference type="PROSITE" id="PS50975"/>
    </source>
</evidence>
<dbReference type="InterPro" id="IPR040570">
    <property type="entry name" value="LAL_C2"/>
</dbReference>
<dbReference type="InterPro" id="IPR013815">
    <property type="entry name" value="ATP_grasp_subdomain_1"/>
</dbReference>
<dbReference type="InterPro" id="IPR005479">
    <property type="entry name" value="CPAse_ATP-bd"/>
</dbReference>
<reference evidence="6 7" key="1">
    <citation type="submission" date="2017-09" db="EMBL/GenBank/DDBJ databases">
        <title>Comparative genomics of rhizobia isolated from Phaseolus vulgaris in China.</title>
        <authorList>
            <person name="Tong W."/>
        </authorList>
    </citation>
    <scope>NUCLEOTIDE SEQUENCE [LARGE SCALE GENOMIC DNA]</scope>
    <source>
        <strain evidence="6 7">PCH1</strain>
    </source>
</reference>
<dbReference type="Gene3D" id="3.30.1490.20">
    <property type="entry name" value="ATP-grasp fold, A domain"/>
    <property type="match status" value="1"/>
</dbReference>
<accession>A0A2A6LND7</accession>
<dbReference type="GO" id="GO:0046872">
    <property type="term" value="F:metal ion binding"/>
    <property type="evidence" value="ECO:0007669"/>
    <property type="project" value="InterPro"/>
</dbReference>
<evidence type="ECO:0000256" key="3">
    <source>
        <dbReference type="ARBA" id="ARBA00022840"/>
    </source>
</evidence>
<dbReference type="SMART" id="SM01209">
    <property type="entry name" value="GARS_A"/>
    <property type="match status" value="1"/>
</dbReference>
<dbReference type="AlphaFoldDB" id="A0A2A6LND7"/>
<dbReference type="PROSITE" id="PS50975">
    <property type="entry name" value="ATP_GRASP"/>
    <property type="match status" value="1"/>
</dbReference>
<dbReference type="SUPFAM" id="SSF56059">
    <property type="entry name" value="Glutathione synthetase ATP-binding domain-like"/>
    <property type="match status" value="1"/>
</dbReference>
<evidence type="ECO:0000313" key="6">
    <source>
        <dbReference type="EMBL" id="PDT43766.1"/>
    </source>
</evidence>
<dbReference type="Gene3D" id="3.40.50.20">
    <property type="match status" value="1"/>
</dbReference>
<evidence type="ECO:0000313" key="7">
    <source>
        <dbReference type="Proteomes" id="UP000220353"/>
    </source>
</evidence>
<dbReference type="EMBL" id="NWTC01000066">
    <property type="protein sequence ID" value="PDT43766.1"/>
    <property type="molecule type" value="Genomic_DNA"/>
</dbReference>
<dbReference type="InterPro" id="IPR011761">
    <property type="entry name" value="ATP-grasp"/>
</dbReference>
<name>A0A2A6LND7_RHIFR</name>
<keyword evidence="2 4" id="KW-0547">Nucleotide-binding</keyword>
<organism evidence="6 7">
    <name type="scientific">Rhizobium fredii</name>
    <name type="common">Sinorhizobium fredii</name>
    <dbReference type="NCBI Taxonomy" id="380"/>
    <lineage>
        <taxon>Bacteria</taxon>
        <taxon>Pseudomonadati</taxon>
        <taxon>Pseudomonadota</taxon>
        <taxon>Alphaproteobacteria</taxon>
        <taxon>Hyphomicrobiales</taxon>
        <taxon>Rhizobiaceae</taxon>
        <taxon>Sinorhizobium/Ensifer group</taxon>
        <taxon>Sinorhizobium</taxon>
    </lineage>
</organism>
<feature type="domain" description="ATP-grasp" evidence="5">
    <location>
        <begin position="116"/>
        <end position="308"/>
    </location>
</feature>
<dbReference type="GO" id="GO:0005524">
    <property type="term" value="F:ATP binding"/>
    <property type="evidence" value="ECO:0007669"/>
    <property type="project" value="UniProtKB-UniRule"/>
</dbReference>
<dbReference type="PANTHER" id="PTHR43585">
    <property type="entry name" value="FUMIPYRROLE BIOSYNTHESIS PROTEIN C"/>
    <property type="match status" value="1"/>
</dbReference>
<dbReference type="RefSeq" id="WP_097588165.1">
    <property type="nucleotide sequence ID" value="NZ_NWTC01000066.1"/>
</dbReference>
<evidence type="ECO:0000256" key="1">
    <source>
        <dbReference type="ARBA" id="ARBA00022598"/>
    </source>
</evidence>
<dbReference type="InterPro" id="IPR052032">
    <property type="entry name" value="ATP-dep_AA_Ligase"/>
</dbReference>
<sequence length="409" mass="44560">MARKALILVEGGIRGLGLLYVQAAQRLGLHPITLSADPAQYDYLAAESMETVRVDTGNLDALVRECSRIRATYDIAGITSAREAFYATAGKLCWHFGLPGPNPASIERCCDKLVQRQLLTEAGVPIPAYRLAVNATDAKCAAAEIGLPVILKPVAGSGSSGVRLCRTVEEVAEHTTYLLSGTHVWRSSPRILVEEFAQGPYYTADTMGNEVIALGAGDFGPPPHFVYREYTFPAPLTDNKHKLIADISLSCLRALDLGWGPANIELRWTERGPIVIEVNPRLAGTPDPQLIQLAYGVDLFTEHVKLAIGDELDLRRRHSQTAAARFLVPDYDGTLDWIDGDTQATAVPGVVEVKWYVEPKTPIVRKGDYRDIIGHVIAASPSLAQTEAVLQRAVDLISWSITPFPTLDE</sequence>
<dbReference type="SUPFAM" id="SSF51735">
    <property type="entry name" value="NAD(P)-binding Rossmann-fold domains"/>
    <property type="match status" value="1"/>
</dbReference>
<comment type="caution">
    <text evidence="6">The sequence shown here is derived from an EMBL/GenBank/DDBJ whole genome shotgun (WGS) entry which is preliminary data.</text>
</comment>